<dbReference type="Gene3D" id="2.40.50.100">
    <property type="match status" value="1"/>
</dbReference>
<dbReference type="InterPro" id="IPR058781">
    <property type="entry name" value="HH_AprE-like"/>
</dbReference>
<sequence length="436" mass="48024">MNGETRNGLQKSLRIHMLFGVSAVISIFGGFAVWAGNTTLATAVVAPGTLVVDGNIKPVQHPSGGIVTEILVREGQVVHSDEVLIRLDATAAKMNYEILKAAINQLYARKARLFAEATGLQDIVVPSELALRIAPDKVDGVMESERRIFQSRRDAREGQRQQLGEQITQYQEQIKGLETQQAAKAQEIGLIDKELEGTRRLYNKGLVSLNRLNSLDRSEARIQGENGQLVASAASAKARISEIKIQLLQIDQDLRSQVETEQRDVQSRLDELTEKEVTARDQLNRVEIRAPTAGTIHDLNIHSVGAVVTPAETLLQIVPSQSELVVSVRLAPAMIDQVAVGQSAFLKFSAFDRNTTPDLTGQVVRVSADLEMDAKTNTAFYKCDITIPADEVAKLKELKLLPGMPVESFIRGNDRSVASYFTKPIRDHMARVFVER</sequence>
<dbReference type="Proteomes" id="UP000538507">
    <property type="component" value="Unassembled WGS sequence"/>
</dbReference>
<feature type="domain" description="AprE-like beta-barrel" evidence="12">
    <location>
        <begin position="324"/>
        <end position="411"/>
    </location>
</feature>
<keyword evidence="10" id="KW-0175">Coiled coil</keyword>
<dbReference type="PRINTS" id="PR01490">
    <property type="entry name" value="RTXTOXIND"/>
</dbReference>
<keyword evidence="3 9" id="KW-0813">Transport</keyword>
<evidence type="ECO:0000256" key="6">
    <source>
        <dbReference type="ARBA" id="ARBA00022692"/>
    </source>
</evidence>
<evidence type="ECO:0000256" key="1">
    <source>
        <dbReference type="ARBA" id="ARBA00004377"/>
    </source>
</evidence>
<dbReference type="PANTHER" id="PTHR30386">
    <property type="entry name" value="MEMBRANE FUSION SUBUNIT OF EMRAB-TOLC MULTIDRUG EFFLUX PUMP"/>
    <property type="match status" value="1"/>
</dbReference>
<dbReference type="GO" id="GO:0015031">
    <property type="term" value="P:protein transport"/>
    <property type="evidence" value="ECO:0007669"/>
    <property type="project" value="InterPro"/>
</dbReference>
<evidence type="ECO:0000256" key="7">
    <source>
        <dbReference type="ARBA" id="ARBA00022989"/>
    </source>
</evidence>
<keyword evidence="4 9" id="KW-1003">Cell membrane</keyword>
<dbReference type="Pfam" id="PF26002">
    <property type="entry name" value="Beta-barrel_AprE"/>
    <property type="match status" value="1"/>
</dbReference>
<keyword evidence="7 9" id="KW-1133">Transmembrane helix</keyword>
<evidence type="ECO:0000256" key="4">
    <source>
        <dbReference type="ARBA" id="ARBA00022475"/>
    </source>
</evidence>
<gene>
    <name evidence="13" type="ORF">GGE16_006245</name>
</gene>
<proteinExistence type="inferred from homology"/>
<keyword evidence="5 9" id="KW-0997">Cell inner membrane</keyword>
<accession>A0AAE2SZG0</accession>
<dbReference type="NCBIfam" id="TIGR01843">
    <property type="entry name" value="type_I_hlyD"/>
    <property type="match status" value="1"/>
</dbReference>
<feature type="coiled-coil region" evidence="10">
    <location>
        <begin position="255"/>
        <end position="289"/>
    </location>
</feature>
<dbReference type="GO" id="GO:0005886">
    <property type="term" value="C:plasma membrane"/>
    <property type="evidence" value="ECO:0007669"/>
    <property type="project" value="UniProtKB-SubCell"/>
</dbReference>
<feature type="transmembrane region" description="Helical" evidence="9">
    <location>
        <begin position="12"/>
        <end position="35"/>
    </location>
</feature>
<dbReference type="AlphaFoldDB" id="A0AAE2SZG0"/>
<comment type="similarity">
    <text evidence="2 9">Belongs to the membrane fusion protein (MFP) (TC 8.A.1) family.</text>
</comment>
<organism evidence="13 14">
    <name type="scientific">Rhizobium leguminosarum</name>
    <dbReference type="NCBI Taxonomy" id="384"/>
    <lineage>
        <taxon>Bacteria</taxon>
        <taxon>Pseudomonadati</taxon>
        <taxon>Pseudomonadota</taxon>
        <taxon>Alphaproteobacteria</taxon>
        <taxon>Hyphomicrobiales</taxon>
        <taxon>Rhizobiaceae</taxon>
        <taxon>Rhizobium/Agrobacterium group</taxon>
        <taxon>Rhizobium</taxon>
    </lineage>
</organism>
<evidence type="ECO:0000256" key="8">
    <source>
        <dbReference type="ARBA" id="ARBA00023136"/>
    </source>
</evidence>
<evidence type="ECO:0000256" key="5">
    <source>
        <dbReference type="ARBA" id="ARBA00022519"/>
    </source>
</evidence>
<evidence type="ECO:0000259" key="12">
    <source>
        <dbReference type="Pfam" id="PF26002"/>
    </source>
</evidence>
<name>A0AAE2SZG0_RHILE</name>
<dbReference type="EMBL" id="JACIGO010000014">
    <property type="protein sequence ID" value="MBB4294146.1"/>
    <property type="molecule type" value="Genomic_DNA"/>
</dbReference>
<keyword evidence="6 9" id="KW-0812">Transmembrane</keyword>
<evidence type="ECO:0000313" key="14">
    <source>
        <dbReference type="Proteomes" id="UP000538507"/>
    </source>
</evidence>
<evidence type="ECO:0000259" key="11">
    <source>
        <dbReference type="Pfam" id="PF25994"/>
    </source>
</evidence>
<dbReference type="Pfam" id="PF25994">
    <property type="entry name" value="HH_AprE"/>
    <property type="match status" value="1"/>
</dbReference>
<evidence type="ECO:0000256" key="3">
    <source>
        <dbReference type="ARBA" id="ARBA00022448"/>
    </source>
</evidence>
<evidence type="ECO:0000256" key="2">
    <source>
        <dbReference type="ARBA" id="ARBA00009477"/>
    </source>
</evidence>
<reference evidence="13 14" key="1">
    <citation type="submission" date="2020-08" db="EMBL/GenBank/DDBJ databases">
        <title>Genomic Encyclopedia of Type Strains, Phase IV (KMG-V): Genome sequencing to study the core and pangenomes of soil and plant-associated prokaryotes.</title>
        <authorList>
            <person name="Whitman W."/>
        </authorList>
    </citation>
    <scope>NUCLEOTIDE SEQUENCE [LARGE SCALE GENOMIC DNA]</scope>
    <source>
        <strain evidence="13 14">SEMIA 415</strain>
    </source>
</reference>
<dbReference type="InterPro" id="IPR050739">
    <property type="entry name" value="MFP"/>
</dbReference>
<dbReference type="RefSeq" id="WP_183610486.1">
    <property type="nucleotide sequence ID" value="NZ_JACHAZ010000014.1"/>
</dbReference>
<feature type="coiled-coil region" evidence="10">
    <location>
        <begin position="160"/>
        <end position="187"/>
    </location>
</feature>
<evidence type="ECO:0000313" key="13">
    <source>
        <dbReference type="EMBL" id="MBB4294146.1"/>
    </source>
</evidence>
<dbReference type="Gene3D" id="2.40.30.170">
    <property type="match status" value="1"/>
</dbReference>
<comment type="caution">
    <text evidence="13">The sequence shown here is derived from an EMBL/GenBank/DDBJ whole genome shotgun (WGS) entry which is preliminary data.</text>
</comment>
<evidence type="ECO:0000256" key="9">
    <source>
        <dbReference type="RuleBase" id="RU365093"/>
    </source>
</evidence>
<dbReference type="InterPro" id="IPR058982">
    <property type="entry name" value="Beta-barrel_AprE"/>
</dbReference>
<comment type="subcellular location">
    <subcellularLocation>
        <location evidence="1 9">Cell inner membrane</location>
        <topology evidence="1 9">Single-pass membrane protein</topology>
    </subcellularLocation>
</comment>
<dbReference type="PANTHER" id="PTHR30386:SF17">
    <property type="entry name" value="ALKALINE PROTEASE SECRETION PROTEIN APRE"/>
    <property type="match status" value="1"/>
</dbReference>
<protein>
    <recommendedName>
        <fullName evidence="9">Membrane fusion protein (MFP) family protein</fullName>
    </recommendedName>
</protein>
<evidence type="ECO:0000256" key="10">
    <source>
        <dbReference type="SAM" id="Coils"/>
    </source>
</evidence>
<keyword evidence="8 9" id="KW-0472">Membrane</keyword>
<feature type="domain" description="AprE-like long alpha-helical hairpin" evidence="11">
    <location>
        <begin position="92"/>
        <end position="282"/>
    </location>
</feature>
<dbReference type="InterPro" id="IPR010129">
    <property type="entry name" value="T1SS_HlyD"/>
</dbReference>